<reference evidence="1 2" key="1">
    <citation type="submission" date="2017-06" db="EMBL/GenBank/DDBJ databases">
        <authorList>
            <person name="Kim H.J."/>
            <person name="Triplett B.A."/>
        </authorList>
    </citation>
    <scope>NUCLEOTIDE SEQUENCE [LARGE SCALE GENOMIC DNA]</scope>
    <source>
        <strain evidence="1 2">SCA</strain>
    </source>
</reference>
<protein>
    <submittedName>
        <fullName evidence="1">Uncharacterized protein</fullName>
    </submittedName>
</protein>
<evidence type="ECO:0000313" key="1">
    <source>
        <dbReference type="EMBL" id="SNT14348.1"/>
    </source>
</evidence>
<dbReference type="AlphaFoldDB" id="A0A239K9C9"/>
<evidence type="ECO:0000313" key="2">
    <source>
        <dbReference type="Proteomes" id="UP000198304"/>
    </source>
</evidence>
<dbReference type="EMBL" id="FZOJ01000044">
    <property type="protein sequence ID" value="SNT14348.1"/>
    <property type="molecule type" value="Genomic_DNA"/>
</dbReference>
<keyword evidence="2" id="KW-1185">Reference proteome</keyword>
<proteinExistence type="predicted"/>
<dbReference type="RefSeq" id="WP_176431573.1">
    <property type="nucleotide sequence ID" value="NZ_FZOJ01000044.1"/>
</dbReference>
<organism evidence="1 2">
    <name type="scientific">Anaerovirgula multivorans</name>
    <dbReference type="NCBI Taxonomy" id="312168"/>
    <lineage>
        <taxon>Bacteria</taxon>
        <taxon>Bacillati</taxon>
        <taxon>Bacillota</taxon>
        <taxon>Clostridia</taxon>
        <taxon>Peptostreptococcales</taxon>
        <taxon>Natronincolaceae</taxon>
        <taxon>Anaerovirgula</taxon>
    </lineage>
</organism>
<name>A0A239K9C9_9FIRM</name>
<dbReference type="Proteomes" id="UP000198304">
    <property type="component" value="Unassembled WGS sequence"/>
</dbReference>
<gene>
    <name evidence="1" type="ORF">SAMN05446037_104426</name>
</gene>
<accession>A0A239K9C9</accession>
<sequence>MVNLYEDGVYLINGNDIITDPHNASILLKSKLNDNIPTRNEAAKNTIG</sequence>